<keyword evidence="7" id="KW-1015">Disulfide bond</keyword>
<dbReference type="PANTHER" id="PTHR12113:SF31">
    <property type="entry name" value="DICKKOPF N-TERMINAL CYSTEINE-RICH DOMAIN-CONTAINING PROTEIN"/>
    <property type="match status" value="1"/>
</dbReference>
<evidence type="ECO:0000256" key="8">
    <source>
        <dbReference type="SAM" id="SignalP"/>
    </source>
</evidence>
<feature type="domain" description="Dickkopf N-terminal cysteine-rich" evidence="9">
    <location>
        <begin position="83"/>
        <end position="129"/>
    </location>
</feature>
<dbReference type="GO" id="GO:0048019">
    <property type="term" value="F:receptor antagonist activity"/>
    <property type="evidence" value="ECO:0000318"/>
    <property type="project" value="GO_Central"/>
</dbReference>
<dbReference type="RefSeq" id="XP_030830417.1">
    <property type="nucleotide sequence ID" value="XM_030974557.1"/>
</dbReference>
<evidence type="ECO:0000256" key="7">
    <source>
        <dbReference type="ARBA" id="ARBA00023157"/>
    </source>
</evidence>
<dbReference type="PANTHER" id="PTHR12113">
    <property type="entry name" value="DICKKOPF3-LIKE 3"/>
    <property type="match status" value="1"/>
</dbReference>
<keyword evidence="5" id="KW-0879">Wnt signaling pathway</keyword>
<dbReference type="EnsemblMetazoa" id="XM_030974557">
    <property type="protein sequence ID" value="XP_030830417"/>
    <property type="gene ID" value="LOC115919915"/>
</dbReference>
<dbReference type="Pfam" id="PF04706">
    <property type="entry name" value="Dickkopf_N"/>
    <property type="match status" value="1"/>
</dbReference>
<proteinExistence type="inferred from homology"/>
<keyword evidence="4" id="KW-0964">Secreted</keyword>
<evidence type="ECO:0000256" key="2">
    <source>
        <dbReference type="ARBA" id="ARBA00010842"/>
    </source>
</evidence>
<dbReference type="InterPro" id="IPR039863">
    <property type="entry name" value="DKK1-4"/>
</dbReference>
<organism evidence="10 11">
    <name type="scientific">Strongylocentrotus purpuratus</name>
    <name type="common">Purple sea urchin</name>
    <dbReference type="NCBI Taxonomy" id="7668"/>
    <lineage>
        <taxon>Eukaryota</taxon>
        <taxon>Metazoa</taxon>
        <taxon>Echinodermata</taxon>
        <taxon>Eleutherozoa</taxon>
        <taxon>Echinozoa</taxon>
        <taxon>Echinoidea</taxon>
        <taxon>Euechinoidea</taxon>
        <taxon>Echinacea</taxon>
        <taxon>Camarodonta</taxon>
        <taxon>Echinidea</taxon>
        <taxon>Strongylocentrotidae</taxon>
        <taxon>Strongylocentrotus</taxon>
    </lineage>
</organism>
<evidence type="ECO:0000259" key="9">
    <source>
        <dbReference type="Pfam" id="PF04706"/>
    </source>
</evidence>
<dbReference type="GO" id="GO:0016055">
    <property type="term" value="P:Wnt signaling pathway"/>
    <property type="evidence" value="ECO:0007669"/>
    <property type="project" value="UniProtKB-KW"/>
</dbReference>
<protein>
    <recommendedName>
        <fullName evidence="9">Dickkopf N-terminal cysteine-rich domain-containing protein</fullName>
    </recommendedName>
</protein>
<evidence type="ECO:0000256" key="1">
    <source>
        <dbReference type="ARBA" id="ARBA00004613"/>
    </source>
</evidence>
<evidence type="ECO:0000256" key="5">
    <source>
        <dbReference type="ARBA" id="ARBA00022687"/>
    </source>
</evidence>
<name>A0A7M7N362_STRPU</name>
<feature type="chain" id="PRO_5029516431" description="Dickkopf N-terminal cysteine-rich domain-containing protein" evidence="8">
    <location>
        <begin position="26"/>
        <end position="225"/>
    </location>
</feature>
<dbReference type="OMA" id="MQEDERA"/>
<keyword evidence="11" id="KW-1185">Reference proteome</keyword>
<accession>A0A7M7N362</accession>
<evidence type="ECO:0000256" key="4">
    <source>
        <dbReference type="ARBA" id="ARBA00022525"/>
    </source>
</evidence>
<evidence type="ECO:0000313" key="10">
    <source>
        <dbReference type="EnsemblMetazoa" id="XP_030830417"/>
    </source>
</evidence>
<dbReference type="GO" id="GO:0090090">
    <property type="term" value="P:negative regulation of canonical Wnt signaling pathway"/>
    <property type="evidence" value="ECO:0000318"/>
    <property type="project" value="GO_Central"/>
</dbReference>
<dbReference type="Gene3D" id="2.10.80.10">
    <property type="entry name" value="Lipase, subunit A"/>
    <property type="match status" value="1"/>
</dbReference>
<comment type="subcellular location">
    <subcellularLocation>
        <location evidence="1">Secreted</location>
    </subcellularLocation>
</comment>
<sequence length="225" mass="25819">MVRIMDTVILCVFVLLAVVIDEANAYMWNWMWSGTHPQGRAPPEMVNDGPVDNGDLERDHPRNIQARLLLNETEARYYQDLPCDSDKMCGRGRFCDLHYGGCHRHRQPGHQCRRDGHCQKGHDCMFGTCRATIPERTLGARCRNNKDCSHNMCCAKQHGESVCKQKLPLQAKCFIPPGGIEYVIDTMCPCEEGLVCSETVVMEKREQEFVLRFWTDEGHMRCQAR</sequence>
<dbReference type="KEGG" id="spu:115919915"/>
<evidence type="ECO:0000256" key="3">
    <source>
        <dbReference type="ARBA" id="ARBA00022473"/>
    </source>
</evidence>
<dbReference type="GeneID" id="115919915"/>
<reference evidence="11" key="1">
    <citation type="submission" date="2015-02" db="EMBL/GenBank/DDBJ databases">
        <title>Genome sequencing for Strongylocentrotus purpuratus.</title>
        <authorList>
            <person name="Murali S."/>
            <person name="Liu Y."/>
            <person name="Vee V."/>
            <person name="English A."/>
            <person name="Wang M."/>
            <person name="Skinner E."/>
            <person name="Han Y."/>
            <person name="Muzny D.M."/>
            <person name="Worley K.C."/>
            <person name="Gibbs R.A."/>
        </authorList>
    </citation>
    <scope>NUCLEOTIDE SEQUENCE</scope>
</reference>
<dbReference type="GO" id="GO:0039706">
    <property type="term" value="F:co-receptor binding"/>
    <property type="evidence" value="ECO:0000318"/>
    <property type="project" value="GO_Central"/>
</dbReference>
<keyword evidence="3" id="KW-0217">Developmental protein</keyword>
<evidence type="ECO:0000256" key="6">
    <source>
        <dbReference type="ARBA" id="ARBA00022729"/>
    </source>
</evidence>
<dbReference type="AlphaFoldDB" id="A0A7M7N362"/>
<evidence type="ECO:0000313" key="11">
    <source>
        <dbReference type="Proteomes" id="UP000007110"/>
    </source>
</evidence>
<keyword evidence="6 8" id="KW-0732">Signal</keyword>
<dbReference type="Proteomes" id="UP000007110">
    <property type="component" value="Unassembled WGS sequence"/>
</dbReference>
<feature type="signal peptide" evidence="8">
    <location>
        <begin position="1"/>
        <end position="25"/>
    </location>
</feature>
<comment type="similarity">
    <text evidence="2">Belongs to the dickkopf family.</text>
</comment>
<dbReference type="OrthoDB" id="4321958at2759"/>
<reference evidence="10" key="2">
    <citation type="submission" date="2021-01" db="UniProtKB">
        <authorList>
            <consortium name="EnsemblMetazoa"/>
        </authorList>
    </citation>
    <scope>IDENTIFICATION</scope>
</reference>
<dbReference type="GO" id="GO:0005615">
    <property type="term" value="C:extracellular space"/>
    <property type="evidence" value="ECO:0000318"/>
    <property type="project" value="GO_Central"/>
</dbReference>
<dbReference type="InParanoid" id="A0A7M7N362"/>
<dbReference type="InterPro" id="IPR006796">
    <property type="entry name" value="Dickkopf_N"/>
</dbReference>